<protein>
    <recommendedName>
        <fullName evidence="4">DUF554 domain-containing protein</fullName>
    </recommendedName>
</protein>
<keyword evidence="1" id="KW-1133">Transmembrane helix</keyword>
<gene>
    <name evidence="2" type="ORF">BN963_SGAL_01876</name>
</gene>
<feature type="transmembrane region" description="Helical" evidence="1">
    <location>
        <begin position="117"/>
        <end position="137"/>
    </location>
</feature>
<keyword evidence="1" id="KW-0472">Membrane</keyword>
<feature type="transmembrane region" description="Helical" evidence="1">
    <location>
        <begin position="45"/>
        <end position="64"/>
    </location>
</feature>
<proteinExistence type="predicted"/>
<reference evidence="2 3" key="2">
    <citation type="submission" date="2014-05" db="EMBL/GenBank/DDBJ databases">
        <title>Genome sequence of Streptococcus gallolyticus.</title>
        <authorList>
            <person name="Del Campo R."/>
        </authorList>
    </citation>
    <scope>NUCLEOTIDE SEQUENCE [LARGE SCALE GENOMIC DNA]</scope>
    <source>
        <strain evidence="2 3">LMG17956</strain>
    </source>
</reference>
<feature type="transmembrane region" description="Helical" evidence="1">
    <location>
        <begin position="177"/>
        <end position="196"/>
    </location>
</feature>
<feature type="transmembrane region" description="Helical" evidence="1">
    <location>
        <begin position="70"/>
        <end position="91"/>
    </location>
</feature>
<organism evidence="2 3">
    <name type="scientific">Streptococcus gallolyticus</name>
    <dbReference type="NCBI Taxonomy" id="315405"/>
    <lineage>
        <taxon>Bacteria</taxon>
        <taxon>Bacillati</taxon>
        <taxon>Bacillota</taxon>
        <taxon>Bacilli</taxon>
        <taxon>Lactobacillales</taxon>
        <taxon>Streptococcaceae</taxon>
        <taxon>Streptococcus</taxon>
    </lineage>
</organism>
<evidence type="ECO:0000313" key="3">
    <source>
        <dbReference type="Proteomes" id="UP000027584"/>
    </source>
</evidence>
<feature type="transmembrane region" description="Helical" evidence="1">
    <location>
        <begin position="228"/>
        <end position="250"/>
    </location>
</feature>
<feature type="transmembrane region" description="Helical" evidence="1">
    <location>
        <begin position="12"/>
        <end position="33"/>
    </location>
</feature>
<evidence type="ECO:0008006" key="4">
    <source>
        <dbReference type="Google" id="ProtNLM"/>
    </source>
</evidence>
<name>A0A060RIL5_9STRE</name>
<feature type="transmembrane region" description="Helical" evidence="1">
    <location>
        <begin position="149"/>
        <end position="170"/>
    </location>
</feature>
<dbReference type="AlphaFoldDB" id="A0A060RIL5"/>
<dbReference type="Proteomes" id="UP000027584">
    <property type="component" value="Unassembled WGS sequence"/>
</dbReference>
<sequence length="253" mass="27210">MTLFLMKEENCMPTGVIINALSVVFGGLLGGLVGNKLSEDFKTQINMIFGVCSMGMGISSIGLMKYMPAVIFAIVIGTGIGLALHLGDWINKGGALMQRSMAKIVPNDHSSLSHEDYLATLLTVIVLFCASGTGIYGSLDAGMTGDSTILISKSILDFFTAAIFACNLGYVVSLVAIPQFIIFCCLFFLSAFIVPLTTPDMIADFKACGGFLMLATGFRMVKLKMFPIADMIPAMILVMPLSWFWVNIILPLL</sequence>
<comment type="caution">
    <text evidence="2">The sequence shown here is derived from an EMBL/GenBank/DDBJ whole genome shotgun (WGS) entry which is preliminary data.</text>
</comment>
<dbReference type="Pfam" id="PF04474">
    <property type="entry name" value="DUF554"/>
    <property type="match status" value="1"/>
</dbReference>
<dbReference type="EMBL" id="CCBC010000202">
    <property type="protein sequence ID" value="CDO18671.1"/>
    <property type="molecule type" value="Genomic_DNA"/>
</dbReference>
<accession>A0A060RIL5</accession>
<dbReference type="InterPro" id="IPR007563">
    <property type="entry name" value="DUF554"/>
</dbReference>
<dbReference type="PANTHER" id="PTHR36111">
    <property type="entry name" value="INNER MEMBRANE PROTEIN-RELATED"/>
    <property type="match status" value="1"/>
</dbReference>
<evidence type="ECO:0000256" key="1">
    <source>
        <dbReference type="SAM" id="Phobius"/>
    </source>
</evidence>
<keyword evidence="1" id="KW-0812">Transmembrane</keyword>
<dbReference type="PANTHER" id="PTHR36111:SF2">
    <property type="entry name" value="INNER MEMBRANE PROTEIN"/>
    <property type="match status" value="1"/>
</dbReference>
<evidence type="ECO:0000313" key="2">
    <source>
        <dbReference type="EMBL" id="CDO18671.1"/>
    </source>
</evidence>
<reference evidence="2 3" key="1">
    <citation type="submission" date="2014-02" db="EMBL/GenBank/DDBJ databases">
        <authorList>
            <person name="Manrique M."/>
        </authorList>
    </citation>
    <scope>NUCLEOTIDE SEQUENCE [LARGE SCALE GENOMIC DNA]</scope>
    <source>
        <strain evidence="2 3">LMG17956</strain>
    </source>
</reference>